<proteinExistence type="predicted"/>
<accession>A0A165TZ68</accession>
<dbReference type="PANTHER" id="PTHR42160:SF1">
    <property type="entry name" value="URACIL-DNA GLYCOSYLASE SUPERFAMILY PROTEIN"/>
    <property type="match status" value="1"/>
</dbReference>
<dbReference type="OrthoDB" id="9789139at2"/>
<comment type="caution">
    <text evidence="2">The sequence shown here is derived from an EMBL/GenBank/DDBJ whole genome shotgun (WGS) entry which is preliminary data.</text>
</comment>
<dbReference type="PANTHER" id="PTHR42160">
    <property type="entry name" value="URACIL-DNA GLYCOSYLASE SUPERFAMILY PROTEIN"/>
    <property type="match status" value="1"/>
</dbReference>
<gene>
    <name evidence="2" type="ORF">PsAD2_04172</name>
</gene>
<keyword evidence="3" id="KW-1185">Reference proteome</keyword>
<evidence type="ECO:0000313" key="3">
    <source>
        <dbReference type="Proteomes" id="UP000076577"/>
    </source>
</evidence>
<dbReference type="STRING" id="989403.SAMN05421798_101338"/>
<dbReference type="InterPro" id="IPR047124">
    <property type="entry name" value="HI_0220.2"/>
</dbReference>
<sequence length="177" mass="19956">MLSATARMAICGQAPGTRVHASGKPFTDPSGVRLRAWLGLDEDAFYDASKLAIIPMGLCFPGLDSKGGDKPPRAECKDTWHQKIFSNMPQIETLLAIGGYAQVYHMPEFTKPRLWETIAQFHSVWEKTCERQAKGLGPRVLPLPHPSWRNNAHIKKHEWFEKELLPLLKEEVTRLIG</sequence>
<evidence type="ECO:0000259" key="1">
    <source>
        <dbReference type="SMART" id="SM00986"/>
    </source>
</evidence>
<dbReference type="Proteomes" id="UP000076577">
    <property type="component" value="Unassembled WGS sequence"/>
</dbReference>
<dbReference type="SMART" id="SM00987">
    <property type="entry name" value="UreE_C"/>
    <property type="match status" value="1"/>
</dbReference>
<reference evidence="2 3" key="1">
    <citation type="journal article" date="2016" name="Front. Microbiol.">
        <title>Comparative Genomic Analysis Reveals a Diverse Repertoire of Genes Involved in Prokaryote-Eukaryote Interactions within the Pseudovibrio Genus.</title>
        <authorList>
            <person name="Romano S."/>
            <person name="Fernandez-Guerra A."/>
            <person name="Reen F.J."/>
            <person name="Glockner F.O."/>
            <person name="Crowley S.P."/>
            <person name="O'Sullivan O."/>
            <person name="Cotter P.D."/>
            <person name="Adams C."/>
            <person name="Dobson A.D."/>
            <person name="O'Gara F."/>
        </authorList>
    </citation>
    <scope>NUCLEOTIDE SEQUENCE [LARGE SCALE GENOMIC DNA]</scope>
    <source>
        <strain evidence="2 3">Ad2</strain>
    </source>
</reference>
<dbReference type="Pfam" id="PF03167">
    <property type="entry name" value="UDG"/>
    <property type="match status" value="1"/>
</dbReference>
<dbReference type="AlphaFoldDB" id="A0A165TZ68"/>
<evidence type="ECO:0000313" key="2">
    <source>
        <dbReference type="EMBL" id="KZL08503.1"/>
    </source>
</evidence>
<dbReference type="SUPFAM" id="SSF52141">
    <property type="entry name" value="Uracil-DNA glycosylase-like"/>
    <property type="match status" value="1"/>
</dbReference>
<dbReference type="EMBL" id="LMCB01000130">
    <property type="protein sequence ID" value="KZL08503.1"/>
    <property type="molecule type" value="Genomic_DNA"/>
</dbReference>
<protein>
    <submittedName>
        <fullName evidence="2">Uracil DNA glycosylase superfamily protein</fullName>
    </submittedName>
</protein>
<dbReference type="Gene3D" id="3.40.470.10">
    <property type="entry name" value="Uracil-DNA glycosylase-like domain"/>
    <property type="match status" value="1"/>
</dbReference>
<dbReference type="PATRIC" id="fig|989403.3.peg.4553"/>
<dbReference type="InterPro" id="IPR036895">
    <property type="entry name" value="Uracil-DNA_glycosylase-like_sf"/>
</dbReference>
<organism evidence="2 3">
    <name type="scientific">Pseudovibrio axinellae</name>
    <dbReference type="NCBI Taxonomy" id="989403"/>
    <lineage>
        <taxon>Bacteria</taxon>
        <taxon>Pseudomonadati</taxon>
        <taxon>Pseudomonadota</taxon>
        <taxon>Alphaproteobacteria</taxon>
        <taxon>Hyphomicrobiales</taxon>
        <taxon>Stappiaceae</taxon>
        <taxon>Pseudovibrio</taxon>
    </lineage>
</organism>
<feature type="domain" description="Uracil-DNA glycosylase-like" evidence="1">
    <location>
        <begin position="1"/>
        <end position="169"/>
    </location>
</feature>
<name>A0A165TZ68_9HYPH</name>
<dbReference type="InterPro" id="IPR005122">
    <property type="entry name" value="Uracil-DNA_glycosylase-like"/>
</dbReference>
<dbReference type="SMART" id="SM00986">
    <property type="entry name" value="UDG"/>
    <property type="match status" value="1"/>
</dbReference>
<dbReference type="CDD" id="cd10033">
    <property type="entry name" value="UDG_like"/>
    <property type="match status" value="1"/>
</dbReference>